<comment type="caution">
    <text evidence="1">The sequence shown here is derived from an EMBL/GenBank/DDBJ whole genome shotgun (WGS) entry which is preliminary data.</text>
</comment>
<dbReference type="STRING" id="280871.TL10_06445"/>
<dbReference type="Proteomes" id="UP000032221">
    <property type="component" value="Unassembled WGS sequence"/>
</dbReference>
<dbReference type="EMBL" id="JXST01000006">
    <property type="protein sequence ID" value="KIU17891.1"/>
    <property type="molecule type" value="Genomic_DNA"/>
</dbReference>
<dbReference type="OrthoDB" id="5197382at2"/>
<gene>
    <name evidence="1" type="ORF">TL10_06445</name>
</gene>
<evidence type="ECO:0000313" key="2">
    <source>
        <dbReference type="Proteomes" id="UP000032221"/>
    </source>
</evidence>
<dbReference type="PATRIC" id="fig|280871.6.peg.1327"/>
<reference evidence="1 2" key="1">
    <citation type="submission" date="2015-01" db="EMBL/GenBank/DDBJ databases">
        <title>Genome sequence of Mycobacterium llatzerense and Mycobacterium immunogenum recovered from brain abscess.</title>
        <authorList>
            <person name="Greninger A.L."/>
            <person name="Langelier C."/>
            <person name="Cunningham G."/>
            <person name="Chiu C.Y."/>
            <person name="Miller S."/>
        </authorList>
    </citation>
    <scope>NUCLEOTIDE SEQUENCE [LARGE SCALE GENOMIC DNA]</scope>
    <source>
        <strain evidence="1 2">CLUC14</strain>
    </source>
</reference>
<protein>
    <submittedName>
        <fullName evidence="1">Uncharacterized protein</fullName>
    </submittedName>
</protein>
<accession>A0A0D1LP75</accession>
<keyword evidence="2" id="KW-1185">Reference proteome</keyword>
<organism evidence="1 2">
    <name type="scientific">Mycolicibacterium llatzerense</name>
    <dbReference type="NCBI Taxonomy" id="280871"/>
    <lineage>
        <taxon>Bacteria</taxon>
        <taxon>Bacillati</taxon>
        <taxon>Actinomycetota</taxon>
        <taxon>Actinomycetes</taxon>
        <taxon>Mycobacteriales</taxon>
        <taxon>Mycobacteriaceae</taxon>
        <taxon>Mycolicibacterium</taxon>
    </lineage>
</organism>
<proteinExistence type="predicted"/>
<sequence length="105" mass="11398">MNEPGTALPDAELQYPVCGACGADTDYDGDTFSCDDCQLQFDRDDLTASFLDEDAAVCGAACDNKWHGANMIKPGVRFECGTCLLPSGHKSDHWTHCRTFAESRS</sequence>
<dbReference type="RefSeq" id="WP_043984963.1">
    <property type="nucleotide sequence ID" value="NZ_JXST01000006.1"/>
</dbReference>
<name>A0A0D1LP75_9MYCO</name>
<evidence type="ECO:0000313" key="1">
    <source>
        <dbReference type="EMBL" id="KIU17891.1"/>
    </source>
</evidence>
<dbReference type="AlphaFoldDB" id="A0A0D1LP75"/>